<comment type="cofactor">
    <cofactor evidence="1">
        <name>Mg(2+)</name>
        <dbReference type="ChEBI" id="CHEBI:18420"/>
    </cofactor>
</comment>
<feature type="transmembrane region" description="Helical" evidence="9">
    <location>
        <begin position="912"/>
        <end position="930"/>
    </location>
</feature>
<organism evidence="11 12">
    <name type="scientific">Lojkania enalia</name>
    <dbReference type="NCBI Taxonomy" id="147567"/>
    <lineage>
        <taxon>Eukaryota</taxon>
        <taxon>Fungi</taxon>
        <taxon>Dikarya</taxon>
        <taxon>Ascomycota</taxon>
        <taxon>Pezizomycotina</taxon>
        <taxon>Dothideomycetes</taxon>
        <taxon>Pleosporomycetidae</taxon>
        <taxon>Pleosporales</taxon>
        <taxon>Pleosporales incertae sedis</taxon>
        <taxon>Lojkania</taxon>
    </lineage>
</organism>
<dbReference type="GO" id="GO:0000981">
    <property type="term" value="F:DNA-binding transcription factor activity, RNA polymerase II-specific"/>
    <property type="evidence" value="ECO:0007669"/>
    <property type="project" value="InterPro"/>
</dbReference>
<dbReference type="InterPro" id="IPR029017">
    <property type="entry name" value="Enolase-like_N"/>
</dbReference>
<keyword evidence="9" id="KW-1133">Transmembrane helix</keyword>
<dbReference type="PANTHER" id="PTHR47540:SF3">
    <property type="entry name" value="ZN(II)2CYS6 TRANSCRIPTION FACTOR (EUROFUNG)"/>
    <property type="match status" value="1"/>
</dbReference>
<dbReference type="OrthoDB" id="2579025at2759"/>
<feature type="region of interest" description="Disordered" evidence="8">
    <location>
        <begin position="441"/>
        <end position="483"/>
    </location>
</feature>
<keyword evidence="3" id="KW-0479">Metal-binding</keyword>
<dbReference type="SUPFAM" id="SSF51604">
    <property type="entry name" value="Enolase C-terminal domain-like"/>
    <property type="match status" value="1"/>
</dbReference>
<dbReference type="Gene3D" id="3.20.20.120">
    <property type="entry name" value="Enolase-like C-terminal domain"/>
    <property type="match status" value="1"/>
</dbReference>
<dbReference type="SUPFAM" id="SSF57701">
    <property type="entry name" value="Zn2/Cys6 DNA-binding domain"/>
    <property type="match status" value="1"/>
</dbReference>
<dbReference type="NCBIfam" id="NF010624">
    <property type="entry name" value="PRK14017.1"/>
    <property type="match status" value="1"/>
</dbReference>
<dbReference type="Gene3D" id="4.10.240.10">
    <property type="entry name" value="Zn(2)-C6 fungal-type DNA-binding domain"/>
    <property type="match status" value="1"/>
</dbReference>
<dbReference type="Proteomes" id="UP000800093">
    <property type="component" value="Unassembled WGS sequence"/>
</dbReference>
<dbReference type="SMART" id="SM00922">
    <property type="entry name" value="MR_MLE"/>
    <property type="match status" value="1"/>
</dbReference>
<dbReference type="CDD" id="cd00067">
    <property type="entry name" value="GAL4"/>
    <property type="match status" value="1"/>
</dbReference>
<dbReference type="SUPFAM" id="SSF54826">
    <property type="entry name" value="Enolase N-terminal domain-like"/>
    <property type="match status" value="1"/>
</dbReference>
<keyword evidence="6" id="KW-0804">Transcription</keyword>
<dbReference type="InterPro" id="IPR036864">
    <property type="entry name" value="Zn2-C6_fun-type_DNA-bd_sf"/>
</dbReference>
<dbReference type="GO" id="GO:0008869">
    <property type="term" value="F:galactonate dehydratase activity"/>
    <property type="evidence" value="ECO:0007669"/>
    <property type="project" value="InterPro"/>
</dbReference>
<accession>A0A9P4JWA5</accession>
<dbReference type="GO" id="GO:0043565">
    <property type="term" value="F:sequence-specific DNA binding"/>
    <property type="evidence" value="ECO:0007669"/>
    <property type="project" value="TreeGrafter"/>
</dbReference>
<dbReference type="GO" id="GO:0009063">
    <property type="term" value="P:amino acid catabolic process"/>
    <property type="evidence" value="ECO:0007669"/>
    <property type="project" value="InterPro"/>
</dbReference>
<dbReference type="Pfam" id="PF02746">
    <property type="entry name" value="MR_MLE_N"/>
    <property type="match status" value="1"/>
</dbReference>
<dbReference type="GO" id="GO:0045944">
    <property type="term" value="P:positive regulation of transcription by RNA polymerase II"/>
    <property type="evidence" value="ECO:0007669"/>
    <property type="project" value="TreeGrafter"/>
</dbReference>
<gene>
    <name evidence="11" type="ORF">CC78DRAFT_556882</name>
</gene>
<evidence type="ECO:0000256" key="7">
    <source>
        <dbReference type="ARBA" id="ARBA00023242"/>
    </source>
</evidence>
<evidence type="ECO:0000256" key="1">
    <source>
        <dbReference type="ARBA" id="ARBA00001946"/>
    </source>
</evidence>
<dbReference type="InterPro" id="IPR007219">
    <property type="entry name" value="XnlR_reg_dom"/>
</dbReference>
<evidence type="ECO:0000313" key="12">
    <source>
        <dbReference type="Proteomes" id="UP000800093"/>
    </source>
</evidence>
<dbReference type="SMART" id="SM00066">
    <property type="entry name" value="GAL4"/>
    <property type="match status" value="1"/>
</dbReference>
<dbReference type="GO" id="GO:0005634">
    <property type="term" value="C:nucleus"/>
    <property type="evidence" value="ECO:0007669"/>
    <property type="project" value="UniProtKB-SubCell"/>
</dbReference>
<evidence type="ECO:0000256" key="6">
    <source>
        <dbReference type="ARBA" id="ARBA00023163"/>
    </source>
</evidence>
<evidence type="ECO:0000313" key="11">
    <source>
        <dbReference type="EMBL" id="KAF2257686.1"/>
    </source>
</evidence>
<protein>
    <recommendedName>
        <fullName evidence="10">Zn(2)-C6 fungal-type domain-containing protein</fullName>
    </recommendedName>
</protein>
<evidence type="ECO:0000256" key="5">
    <source>
        <dbReference type="ARBA" id="ARBA00023125"/>
    </source>
</evidence>
<dbReference type="GO" id="GO:0008270">
    <property type="term" value="F:zinc ion binding"/>
    <property type="evidence" value="ECO:0007669"/>
    <property type="project" value="InterPro"/>
</dbReference>
<keyword evidence="12" id="KW-1185">Reference proteome</keyword>
<dbReference type="GO" id="GO:0034194">
    <property type="term" value="P:D-galactonate catabolic process"/>
    <property type="evidence" value="ECO:0007669"/>
    <property type="project" value="InterPro"/>
</dbReference>
<dbReference type="PROSITE" id="PS00908">
    <property type="entry name" value="MR_MLE_1"/>
    <property type="match status" value="1"/>
</dbReference>
<keyword evidence="7" id="KW-0539">Nucleus</keyword>
<dbReference type="SFLD" id="SFLDG00179">
    <property type="entry name" value="mandelate_racemase"/>
    <property type="match status" value="1"/>
</dbReference>
<sequence length="1093" mass="121661">MGKISQVDYFRVPPRWLFVKITDDSGNVGWGEASLEGHTQAVEGCLDAWIDRYLGFEADDIEHIWQMSWRTSFYRGGPVFMSALAGIDIALWDLKARKLGVPIYQLLGGKVRNKLKVYAWIGGDRPADVEKQARTRKEQGFKSVKMNATEDLGWLDSPSALDECVERLKTVKALGIDAGMDFHGRVHKPMAKQLAKALEPYHPLFIEEPLLSEHISGIKSLASITSCPIALGERLHSRWDVRPFLEAGCVDILQPDVAHCGGISEMRRIAAMCEAYDVALAPHCPLGPIALAACVQVDACCPNFAIQEMSLGIHYNVGGQDLTSYTKNPEVWKVTDGYIELMKGPGLGIEIDEEQVRGLSKDAKAWVNPGFTAMRRKEERQRTRVSRACDNCKKKKTRCTGRCPCTLCLRQGIPCEFTASYTRGRLPSVIVDEAAMKAGAPPRISIPAQNSTPGTPKETQAPPFQVQGSPPEPVPNPQLSAPNEDVSRDILRTSPEPTQTDSQGHYVGPSSGVSFLLRIQKRLHQNSSLSHNSSIFTFGDTPLPEYDSTFFVLPPKADAQRLVERYFDFVAPTHRFLHRPSIEKLLEEFYETQGDMRNKEDSAARTALLLIVFAQAQAYMPPGSTNQDNRCDVTARYFFASEHQLSKERGAVRLTSVQARLGQCFYLLTQSRINQCWSLFGTTAHLALAIGLNRGRRGEHCCPTDYIELECRRRLFWSMYVLDKYLASALGRPRTFKDEDIDQELPAIVNDTDIHSSYINPSTTKTQCVMMAPIEHMKLARITSLVLRDLYPIRPPSMSHRLELAAKYMKDLRDWRANLVRFLDSDGVDSSLLIPIYHRQRNTLNLAYWHTILLVQRPFLISNFSSLAHIECRPGNSSNMDISQNIADCLEAAMGIVRIVDDLFQGNQIFRAFWFTQYYAFCAVVVLYIYKIQQPFITASTSEGYFAAGQKCQAQLSTLSDTDCLSKRYCLVLEELRLEGLKQTQPHTLAQTASPSTNITPSASADPAIQNLTTNPSIPASTPRSDSSLFTTTFPYGVNIPPTPESAGFAQFAPSTNPMADFTSWGQFDSLVTAGIGVLDGGLQGDLGLGFGV</sequence>
<dbReference type="GO" id="GO:0006351">
    <property type="term" value="P:DNA-templated transcription"/>
    <property type="evidence" value="ECO:0007669"/>
    <property type="project" value="InterPro"/>
</dbReference>
<dbReference type="SFLD" id="SFLDS00001">
    <property type="entry name" value="Enolase"/>
    <property type="match status" value="1"/>
</dbReference>
<keyword evidence="5" id="KW-0238">DNA-binding</keyword>
<evidence type="ECO:0000256" key="4">
    <source>
        <dbReference type="ARBA" id="ARBA00023015"/>
    </source>
</evidence>
<dbReference type="PROSITE" id="PS00463">
    <property type="entry name" value="ZN2_CY6_FUNGAL_1"/>
    <property type="match status" value="1"/>
</dbReference>
<evidence type="ECO:0000256" key="8">
    <source>
        <dbReference type="SAM" id="MobiDB-lite"/>
    </source>
</evidence>
<dbReference type="InterPro" id="IPR001138">
    <property type="entry name" value="Zn2Cys6_DnaBD"/>
</dbReference>
<dbReference type="PROSITE" id="PS50048">
    <property type="entry name" value="ZN2_CY6_FUNGAL_2"/>
    <property type="match status" value="1"/>
</dbReference>
<dbReference type="EMBL" id="ML986874">
    <property type="protein sequence ID" value="KAF2257686.1"/>
    <property type="molecule type" value="Genomic_DNA"/>
</dbReference>
<dbReference type="InterPro" id="IPR018110">
    <property type="entry name" value="Mandel_Rmase/mucon_lact_enz_CS"/>
</dbReference>
<feature type="domain" description="Zn(2)-C6 fungal-type" evidence="10">
    <location>
        <begin position="388"/>
        <end position="417"/>
    </location>
</feature>
<name>A0A9P4JWA5_9PLEO</name>
<keyword evidence="4" id="KW-0805">Transcription regulation</keyword>
<keyword evidence="9" id="KW-0472">Membrane</keyword>
<dbReference type="PANTHER" id="PTHR47540">
    <property type="entry name" value="THIAMINE REPRESSIBLE GENES REGULATORY PROTEIN THI5"/>
    <property type="match status" value="1"/>
</dbReference>
<dbReference type="Pfam" id="PF13378">
    <property type="entry name" value="MR_MLE_C"/>
    <property type="match status" value="1"/>
</dbReference>
<dbReference type="InterPro" id="IPR036849">
    <property type="entry name" value="Enolase-like_C_sf"/>
</dbReference>
<dbReference type="Gene3D" id="3.30.390.10">
    <property type="entry name" value="Enolase-like, N-terminal domain"/>
    <property type="match status" value="1"/>
</dbReference>
<dbReference type="CDD" id="cd03325">
    <property type="entry name" value="D-galactonate_dehydratase"/>
    <property type="match status" value="1"/>
</dbReference>
<evidence type="ECO:0000256" key="9">
    <source>
        <dbReference type="SAM" id="Phobius"/>
    </source>
</evidence>
<comment type="caution">
    <text evidence="11">The sequence shown here is derived from an EMBL/GenBank/DDBJ whole genome shotgun (WGS) entry which is preliminary data.</text>
</comment>
<dbReference type="SFLD" id="SFLDF00003">
    <property type="entry name" value="D-galactonate_dehydratase"/>
    <property type="match status" value="1"/>
</dbReference>
<comment type="subcellular location">
    <subcellularLocation>
        <location evidence="2">Nucleus</location>
    </subcellularLocation>
</comment>
<evidence type="ECO:0000259" key="10">
    <source>
        <dbReference type="PROSITE" id="PS50048"/>
    </source>
</evidence>
<proteinExistence type="predicted"/>
<dbReference type="InterPro" id="IPR051711">
    <property type="entry name" value="Stress_Response_Reg"/>
</dbReference>
<dbReference type="Pfam" id="PF00172">
    <property type="entry name" value="Zn_clus"/>
    <property type="match status" value="1"/>
</dbReference>
<dbReference type="InterPro" id="IPR013341">
    <property type="entry name" value="Mandelate_racemase_N_dom"/>
</dbReference>
<dbReference type="AlphaFoldDB" id="A0A9P4JWA5"/>
<evidence type="ECO:0000256" key="3">
    <source>
        <dbReference type="ARBA" id="ARBA00022723"/>
    </source>
</evidence>
<dbReference type="Pfam" id="PF04082">
    <property type="entry name" value="Fungal_trans"/>
    <property type="match status" value="1"/>
</dbReference>
<evidence type="ECO:0000256" key="2">
    <source>
        <dbReference type="ARBA" id="ARBA00004123"/>
    </source>
</evidence>
<feature type="compositionally biased region" description="Polar residues" evidence="8">
    <location>
        <begin position="447"/>
        <end position="458"/>
    </location>
</feature>
<dbReference type="InterPro" id="IPR029065">
    <property type="entry name" value="Enolase_C-like"/>
</dbReference>
<dbReference type="InterPro" id="IPR023592">
    <property type="entry name" value="Galactonate_deHydtase"/>
</dbReference>
<dbReference type="InterPro" id="IPR013342">
    <property type="entry name" value="Mandelate_racemase_C"/>
</dbReference>
<dbReference type="SMART" id="SM00906">
    <property type="entry name" value="Fungal_trans"/>
    <property type="match status" value="1"/>
</dbReference>
<dbReference type="CDD" id="cd12148">
    <property type="entry name" value="fungal_TF_MHR"/>
    <property type="match status" value="1"/>
</dbReference>
<keyword evidence="9" id="KW-0812">Transmembrane</keyword>
<reference evidence="12" key="1">
    <citation type="journal article" date="2020" name="Stud. Mycol.">
        <title>101 Dothideomycetes genomes: A test case for predicting lifestyles and emergence of pathogens.</title>
        <authorList>
            <person name="Haridas S."/>
            <person name="Albert R."/>
            <person name="Binder M."/>
            <person name="Bloem J."/>
            <person name="LaButti K."/>
            <person name="Salamov A."/>
            <person name="Andreopoulos B."/>
            <person name="Baker S."/>
            <person name="Barry K."/>
            <person name="Bills G."/>
            <person name="Bluhm B."/>
            <person name="Cannon C."/>
            <person name="Castanera R."/>
            <person name="Culley D."/>
            <person name="Daum C."/>
            <person name="Ezra D."/>
            <person name="Gonzalez J."/>
            <person name="Henrissat B."/>
            <person name="Kuo A."/>
            <person name="Liang C."/>
            <person name="Lipzen A."/>
            <person name="Lutzoni F."/>
            <person name="Magnuson J."/>
            <person name="Mondo S."/>
            <person name="Nolan M."/>
            <person name="Ohm R."/>
            <person name="Pangilinan J."/>
            <person name="Park H.-J."/>
            <person name="Ramirez L."/>
            <person name="Alfaro M."/>
            <person name="Sun H."/>
            <person name="Tritt A."/>
            <person name="Yoshinaga Y."/>
            <person name="Zwiers L.-H."/>
            <person name="Turgeon B."/>
            <person name="Goodwin S."/>
            <person name="Spatafora J."/>
            <person name="Crous P."/>
            <person name="Grigoriev I."/>
        </authorList>
    </citation>
    <scope>NUCLEOTIDE SEQUENCE [LARGE SCALE GENOMIC DNA]</scope>
    <source>
        <strain evidence="12">CBS 304.66</strain>
    </source>
</reference>